<sequence length="449" mass="48619">MNHLQVKRLSAIAAAVAAAAFASSAVAVEFFGYARAGLSTNVNSGGEQTCFGSGANGHYVGRLADECDTYAEIGIGEELFAQDGKSFRIDSMISYETQRQGNDYQAFNGANDVNGVSVELDPVTNLPVTTVTRNNNDPYGGGDVALRQLYVSGKGVIDALPGATLWAGKRYYQRHDVHQLDLFYVNNSGYGGGVENIQMGSGRFSLAWLNSDKKEDDTNIVQNNKFDIRYAFPIGSNNLTLIGVYGMADLTDQQEDAGIDDEDGMFFSAELASEFMGGFNKFVVQYATDSLGESAFANHGAGVSLNAPYYAGTLEESWRVLDHGVIKLGGGWDLGYSALYAQGDTYDVINQESPERLSVVVRPVFNWTPFSSTAIELGYADEHQPFSDDSTELQKIAIAQQWSAGPGYWARPVIRAYVASFFGDQAESARGGEGVDGDLQLGLQMEAWW</sequence>
<feature type="signal peptide" evidence="10">
    <location>
        <begin position="1"/>
        <end position="27"/>
    </location>
</feature>
<evidence type="ECO:0000256" key="8">
    <source>
        <dbReference type="ARBA" id="ARBA00023136"/>
    </source>
</evidence>
<evidence type="ECO:0000313" key="12">
    <source>
        <dbReference type="Proteomes" id="UP001501337"/>
    </source>
</evidence>
<comment type="subcellular location">
    <subcellularLocation>
        <location evidence="1">Cell outer membrane</location>
        <topology evidence="1">Multi-pass membrane protein</topology>
    </subcellularLocation>
</comment>
<name>A0ABP7P6N6_9GAMM</name>
<gene>
    <name evidence="11" type="ORF">GCM10022278_18310</name>
</gene>
<proteinExistence type="inferred from homology"/>
<comment type="similarity">
    <text evidence="2">Belongs to the porin LamB (TC 1.B.3) family.</text>
</comment>
<keyword evidence="6" id="KW-0406">Ion transport</keyword>
<keyword evidence="4" id="KW-1134">Transmembrane beta strand</keyword>
<evidence type="ECO:0000256" key="4">
    <source>
        <dbReference type="ARBA" id="ARBA00022452"/>
    </source>
</evidence>
<evidence type="ECO:0000256" key="5">
    <source>
        <dbReference type="ARBA" id="ARBA00022692"/>
    </source>
</evidence>
<keyword evidence="10" id="KW-0732">Signal</keyword>
<protein>
    <submittedName>
        <fullName evidence="11">Maltoporin</fullName>
    </submittedName>
</protein>
<evidence type="ECO:0000256" key="7">
    <source>
        <dbReference type="ARBA" id="ARBA00023114"/>
    </source>
</evidence>
<accession>A0ABP7P6N6</accession>
<evidence type="ECO:0000256" key="9">
    <source>
        <dbReference type="ARBA" id="ARBA00023237"/>
    </source>
</evidence>
<keyword evidence="8" id="KW-0472">Membrane</keyword>
<feature type="chain" id="PRO_5046886609" evidence="10">
    <location>
        <begin position="28"/>
        <end position="449"/>
    </location>
</feature>
<comment type="caution">
    <text evidence="11">The sequence shown here is derived from an EMBL/GenBank/DDBJ whole genome shotgun (WGS) entry which is preliminary data.</text>
</comment>
<dbReference type="Pfam" id="PF02264">
    <property type="entry name" value="LamB"/>
    <property type="match status" value="1"/>
</dbReference>
<keyword evidence="12" id="KW-1185">Reference proteome</keyword>
<dbReference type="SUPFAM" id="SSF56935">
    <property type="entry name" value="Porins"/>
    <property type="match status" value="1"/>
</dbReference>
<evidence type="ECO:0000256" key="1">
    <source>
        <dbReference type="ARBA" id="ARBA00004571"/>
    </source>
</evidence>
<reference evidence="12" key="1">
    <citation type="journal article" date="2019" name="Int. J. Syst. Evol. Microbiol.">
        <title>The Global Catalogue of Microorganisms (GCM) 10K type strain sequencing project: providing services to taxonomists for standard genome sequencing and annotation.</title>
        <authorList>
            <consortium name="The Broad Institute Genomics Platform"/>
            <consortium name="The Broad Institute Genome Sequencing Center for Infectious Disease"/>
            <person name="Wu L."/>
            <person name="Ma J."/>
        </authorList>
    </citation>
    <scope>NUCLEOTIDE SEQUENCE [LARGE SCALE GENOMIC DNA]</scope>
    <source>
        <strain evidence="12">JCM 17555</strain>
    </source>
</reference>
<evidence type="ECO:0000256" key="2">
    <source>
        <dbReference type="ARBA" id="ARBA00007055"/>
    </source>
</evidence>
<evidence type="ECO:0000256" key="10">
    <source>
        <dbReference type="SAM" id="SignalP"/>
    </source>
</evidence>
<dbReference type="EMBL" id="BAABBO010000009">
    <property type="protein sequence ID" value="GAA3960535.1"/>
    <property type="molecule type" value="Genomic_DNA"/>
</dbReference>
<dbReference type="Gene3D" id="2.40.170.10">
    <property type="entry name" value="Porin, LamB type"/>
    <property type="match status" value="1"/>
</dbReference>
<organism evidence="11 12">
    <name type="scientific">Allohahella marinimesophila</name>
    <dbReference type="NCBI Taxonomy" id="1054972"/>
    <lineage>
        <taxon>Bacteria</taxon>
        <taxon>Pseudomonadati</taxon>
        <taxon>Pseudomonadota</taxon>
        <taxon>Gammaproteobacteria</taxon>
        <taxon>Oceanospirillales</taxon>
        <taxon>Hahellaceae</taxon>
        <taxon>Allohahella</taxon>
    </lineage>
</organism>
<evidence type="ECO:0000256" key="6">
    <source>
        <dbReference type="ARBA" id="ARBA00023065"/>
    </source>
</evidence>
<evidence type="ECO:0000313" key="11">
    <source>
        <dbReference type="EMBL" id="GAA3960535.1"/>
    </source>
</evidence>
<dbReference type="InterPro" id="IPR036998">
    <property type="entry name" value="Porin_LamB_sf"/>
</dbReference>
<keyword evidence="9" id="KW-0998">Cell outer membrane</keyword>
<dbReference type="Proteomes" id="UP001501337">
    <property type="component" value="Unassembled WGS sequence"/>
</dbReference>
<keyword evidence="5" id="KW-0812">Transmembrane</keyword>
<dbReference type="InterPro" id="IPR050286">
    <property type="entry name" value="G_neg_Bact_CarbUptk_Porin"/>
</dbReference>
<dbReference type="PANTHER" id="PTHR38762">
    <property type="entry name" value="CRYPTIC OUTER MEMBRANE PORIN BGLH-RELATED"/>
    <property type="match status" value="1"/>
</dbReference>
<dbReference type="RefSeq" id="WP_344805545.1">
    <property type="nucleotide sequence ID" value="NZ_BAABBO010000009.1"/>
</dbReference>
<dbReference type="InterPro" id="IPR003192">
    <property type="entry name" value="Porin_LamB"/>
</dbReference>
<dbReference type="PANTHER" id="PTHR38762:SF1">
    <property type="entry name" value="CRYPTIC OUTER MEMBRANE PORIN BGLH-RELATED"/>
    <property type="match status" value="1"/>
</dbReference>
<keyword evidence="3" id="KW-0813">Transport</keyword>
<evidence type="ECO:0000256" key="3">
    <source>
        <dbReference type="ARBA" id="ARBA00022448"/>
    </source>
</evidence>
<keyword evidence="7" id="KW-0626">Porin</keyword>